<keyword evidence="7" id="KW-0406">Ion transport</keyword>
<keyword evidence="8" id="KW-0626">Porin</keyword>
<dbReference type="InterPro" id="IPR023614">
    <property type="entry name" value="Porin_dom_sf"/>
</dbReference>
<feature type="chain" id="PRO_5017073949" description="Porin domain-containing protein" evidence="11">
    <location>
        <begin position="23"/>
        <end position="313"/>
    </location>
</feature>
<dbReference type="InterPro" id="IPR050298">
    <property type="entry name" value="Gram-neg_bact_OMP"/>
</dbReference>
<evidence type="ECO:0000256" key="10">
    <source>
        <dbReference type="ARBA" id="ARBA00023237"/>
    </source>
</evidence>
<proteinExistence type="predicted"/>
<evidence type="ECO:0000256" key="1">
    <source>
        <dbReference type="ARBA" id="ARBA00004571"/>
    </source>
</evidence>
<sequence>MKKSIMSLAVAAVVAAPVIAHADATLFGTFEAVMKKEATRSAELTDGGSSIGVTGTVDLGLEDTKGIFYWEQDLDVNAGALVSGSGEAHLGATGSWGTVIGGKFDHATITMVSDYTDITYQGSLESVDGFDLAPNSIAYISPDMNGVTFMAGGVFAGDLGPQKDRQVDAYNLGVAYDANGLYAAAGYGNMKNTKAANAYAVNENLWGLAAGFNGIENLDLRANYTRQNDKAADEKTTAWNLSAQYDIENTALYGVYGRSKEKQANESKESYTLGAAQTMGNGAVYAEFVGFAKAYKSDPSTKNTFLVGYQLNF</sequence>
<evidence type="ECO:0000256" key="2">
    <source>
        <dbReference type="ARBA" id="ARBA00011233"/>
    </source>
</evidence>
<comment type="caution">
    <text evidence="13">The sequence shown here is derived from an EMBL/GenBank/DDBJ whole genome shotgun (WGS) entry which is preliminary data.</text>
</comment>
<evidence type="ECO:0000256" key="8">
    <source>
        <dbReference type="ARBA" id="ARBA00023114"/>
    </source>
</evidence>
<dbReference type="GO" id="GO:0006811">
    <property type="term" value="P:monoatomic ion transport"/>
    <property type="evidence" value="ECO:0007669"/>
    <property type="project" value="UniProtKB-KW"/>
</dbReference>
<dbReference type="Proteomes" id="UP000250744">
    <property type="component" value="Unassembled WGS sequence"/>
</dbReference>
<evidence type="ECO:0000256" key="11">
    <source>
        <dbReference type="SAM" id="SignalP"/>
    </source>
</evidence>
<dbReference type="GO" id="GO:0015288">
    <property type="term" value="F:porin activity"/>
    <property type="evidence" value="ECO:0007669"/>
    <property type="project" value="UniProtKB-KW"/>
</dbReference>
<feature type="signal peptide" evidence="11">
    <location>
        <begin position="1"/>
        <end position="22"/>
    </location>
</feature>
<dbReference type="AlphaFoldDB" id="A0A364NNF4"/>
<dbReference type="EMBL" id="QKRX01000004">
    <property type="protein sequence ID" value="RAU18552.1"/>
    <property type="molecule type" value="Genomic_DNA"/>
</dbReference>
<evidence type="ECO:0000256" key="5">
    <source>
        <dbReference type="ARBA" id="ARBA00022692"/>
    </source>
</evidence>
<dbReference type="OrthoDB" id="8957883at2"/>
<evidence type="ECO:0000256" key="7">
    <source>
        <dbReference type="ARBA" id="ARBA00023065"/>
    </source>
</evidence>
<dbReference type="Pfam" id="PF13609">
    <property type="entry name" value="Porin_4"/>
    <property type="match status" value="1"/>
</dbReference>
<keyword evidence="14" id="KW-1185">Reference proteome</keyword>
<dbReference type="RefSeq" id="WP_112158657.1">
    <property type="nucleotide sequence ID" value="NZ_QKRX01000004.1"/>
</dbReference>
<accession>A0A364NNF4</accession>
<evidence type="ECO:0000256" key="9">
    <source>
        <dbReference type="ARBA" id="ARBA00023136"/>
    </source>
</evidence>
<keyword evidence="5" id="KW-0812">Transmembrane</keyword>
<evidence type="ECO:0000259" key="12">
    <source>
        <dbReference type="Pfam" id="PF13609"/>
    </source>
</evidence>
<dbReference type="CDD" id="cd00342">
    <property type="entry name" value="gram_neg_porins"/>
    <property type="match status" value="1"/>
</dbReference>
<keyword evidence="9" id="KW-0472">Membrane</keyword>
<dbReference type="PANTHER" id="PTHR34501:SF9">
    <property type="entry name" value="MAJOR OUTER MEMBRANE PROTEIN P.IA"/>
    <property type="match status" value="1"/>
</dbReference>
<reference evidence="13 14" key="1">
    <citation type="submission" date="2018-06" db="EMBL/GenBank/DDBJ databases">
        <title>Nitrincola tibetense sp. nov., isolated from Lake XuguoCo on Tibetan Plateau.</title>
        <authorList>
            <person name="Xing P."/>
        </authorList>
    </citation>
    <scope>NUCLEOTIDE SEQUENCE [LARGE SCALE GENOMIC DNA]</scope>
    <source>
        <strain evidence="14">xg18</strain>
    </source>
</reference>
<keyword evidence="6 11" id="KW-0732">Signal</keyword>
<dbReference type="InterPro" id="IPR033900">
    <property type="entry name" value="Gram_neg_porin_domain"/>
</dbReference>
<gene>
    <name evidence="13" type="ORF">DN062_07195</name>
</gene>
<evidence type="ECO:0000313" key="13">
    <source>
        <dbReference type="EMBL" id="RAU18552.1"/>
    </source>
</evidence>
<evidence type="ECO:0000256" key="6">
    <source>
        <dbReference type="ARBA" id="ARBA00022729"/>
    </source>
</evidence>
<keyword evidence="10" id="KW-0998">Cell outer membrane</keyword>
<dbReference type="PANTHER" id="PTHR34501">
    <property type="entry name" value="PROTEIN YDDL-RELATED"/>
    <property type="match status" value="1"/>
</dbReference>
<dbReference type="GO" id="GO:0046930">
    <property type="term" value="C:pore complex"/>
    <property type="evidence" value="ECO:0007669"/>
    <property type="project" value="UniProtKB-KW"/>
</dbReference>
<evidence type="ECO:0000256" key="3">
    <source>
        <dbReference type="ARBA" id="ARBA00022448"/>
    </source>
</evidence>
<dbReference type="SUPFAM" id="SSF56935">
    <property type="entry name" value="Porins"/>
    <property type="match status" value="1"/>
</dbReference>
<evidence type="ECO:0000313" key="14">
    <source>
        <dbReference type="Proteomes" id="UP000250744"/>
    </source>
</evidence>
<comment type="subcellular location">
    <subcellularLocation>
        <location evidence="1">Cell outer membrane</location>
        <topology evidence="1">Multi-pass membrane protein</topology>
    </subcellularLocation>
</comment>
<keyword evidence="4" id="KW-1134">Transmembrane beta strand</keyword>
<organism evidence="13 14">
    <name type="scientific">Nitrincola tibetensis</name>
    <dbReference type="NCBI Taxonomy" id="2219697"/>
    <lineage>
        <taxon>Bacteria</taxon>
        <taxon>Pseudomonadati</taxon>
        <taxon>Pseudomonadota</taxon>
        <taxon>Gammaproteobacteria</taxon>
        <taxon>Oceanospirillales</taxon>
        <taxon>Oceanospirillaceae</taxon>
        <taxon>Nitrincola</taxon>
    </lineage>
</organism>
<evidence type="ECO:0000256" key="4">
    <source>
        <dbReference type="ARBA" id="ARBA00022452"/>
    </source>
</evidence>
<name>A0A364NNF4_9GAMM</name>
<keyword evidence="3" id="KW-0813">Transport</keyword>
<feature type="domain" description="Porin" evidence="12">
    <location>
        <begin position="9"/>
        <end position="282"/>
    </location>
</feature>
<dbReference type="Gene3D" id="2.40.160.10">
    <property type="entry name" value="Porin"/>
    <property type="match status" value="1"/>
</dbReference>
<comment type="subunit">
    <text evidence="2">Homotrimer.</text>
</comment>
<protein>
    <recommendedName>
        <fullName evidence="12">Porin domain-containing protein</fullName>
    </recommendedName>
</protein>
<dbReference type="GO" id="GO:0009279">
    <property type="term" value="C:cell outer membrane"/>
    <property type="evidence" value="ECO:0007669"/>
    <property type="project" value="UniProtKB-SubCell"/>
</dbReference>